<evidence type="ECO:0000313" key="1">
    <source>
        <dbReference type="EMBL" id="UZE94598.1"/>
    </source>
</evidence>
<dbReference type="EMBL" id="CP100390">
    <property type="protein sequence ID" value="UZE94598.1"/>
    <property type="molecule type" value="Genomic_DNA"/>
</dbReference>
<evidence type="ECO:0000313" key="2">
    <source>
        <dbReference type="Proteomes" id="UP001163739"/>
    </source>
</evidence>
<keyword evidence="2" id="KW-1185">Reference proteome</keyword>
<dbReference type="Proteomes" id="UP001163739">
    <property type="component" value="Chromosome"/>
</dbReference>
<protein>
    <submittedName>
        <fullName evidence="1">Uncharacterized protein</fullName>
    </submittedName>
</protein>
<accession>A0ABY6MXP4</accession>
<reference evidence="1" key="1">
    <citation type="submission" date="2022-06" db="EMBL/GenBank/DDBJ databases">
        <title>Alkalimarinus sp. nov., isolated from gut of a Alitta virens.</title>
        <authorList>
            <person name="Yang A.I."/>
            <person name="Shin N.-R."/>
        </authorList>
    </citation>
    <scope>NUCLEOTIDE SEQUENCE</scope>
    <source>
        <strain evidence="1">A2M4</strain>
    </source>
</reference>
<gene>
    <name evidence="1" type="ORF">NKI27_10915</name>
</gene>
<dbReference type="RefSeq" id="WP_265046091.1">
    <property type="nucleotide sequence ID" value="NZ_CP100390.1"/>
</dbReference>
<name>A0ABY6MXP4_9ALTE</name>
<organism evidence="1 2">
    <name type="scientific">Alkalimarinus alittae</name>
    <dbReference type="NCBI Taxonomy" id="2961619"/>
    <lineage>
        <taxon>Bacteria</taxon>
        <taxon>Pseudomonadati</taxon>
        <taxon>Pseudomonadota</taxon>
        <taxon>Gammaproteobacteria</taxon>
        <taxon>Alteromonadales</taxon>
        <taxon>Alteromonadaceae</taxon>
        <taxon>Alkalimarinus</taxon>
    </lineage>
</organism>
<sequence>MNWSIENLSDKQVLHSTICEKTTEEGVKLSALAVADYALAMLGDSIEDDAMYCLFDWDEADAKLRILVTDHRKENDGKNVVDVQFTGLEQADFDDKTETLKFWLRDHLTTSADYLRYSLVAGFTRNGRETVELM</sequence>
<proteinExistence type="predicted"/>